<feature type="region of interest" description="Disordered" evidence="1">
    <location>
        <begin position="95"/>
        <end position="167"/>
    </location>
</feature>
<gene>
    <name evidence="2" type="ORF">FPE_LOCUS23698</name>
</gene>
<dbReference type="EMBL" id="OU503049">
    <property type="protein sequence ID" value="CAI9776268.1"/>
    <property type="molecule type" value="Genomic_DNA"/>
</dbReference>
<protein>
    <submittedName>
        <fullName evidence="2">Uncharacterized protein</fullName>
    </submittedName>
</protein>
<organism evidence="2 3">
    <name type="scientific">Fraxinus pennsylvanica</name>
    <dbReference type="NCBI Taxonomy" id="56036"/>
    <lineage>
        <taxon>Eukaryota</taxon>
        <taxon>Viridiplantae</taxon>
        <taxon>Streptophyta</taxon>
        <taxon>Embryophyta</taxon>
        <taxon>Tracheophyta</taxon>
        <taxon>Spermatophyta</taxon>
        <taxon>Magnoliopsida</taxon>
        <taxon>eudicotyledons</taxon>
        <taxon>Gunneridae</taxon>
        <taxon>Pentapetalae</taxon>
        <taxon>asterids</taxon>
        <taxon>lamiids</taxon>
        <taxon>Lamiales</taxon>
        <taxon>Oleaceae</taxon>
        <taxon>Oleeae</taxon>
        <taxon>Fraxinus</taxon>
    </lineage>
</organism>
<dbReference type="Proteomes" id="UP000834106">
    <property type="component" value="Chromosome 14"/>
</dbReference>
<proteinExistence type="predicted"/>
<feature type="compositionally biased region" description="Basic residues" evidence="1">
    <location>
        <begin position="51"/>
        <end position="78"/>
    </location>
</feature>
<evidence type="ECO:0000256" key="1">
    <source>
        <dbReference type="SAM" id="MobiDB-lite"/>
    </source>
</evidence>
<reference evidence="2" key="1">
    <citation type="submission" date="2023-05" db="EMBL/GenBank/DDBJ databases">
        <authorList>
            <person name="Huff M."/>
        </authorList>
    </citation>
    <scope>NUCLEOTIDE SEQUENCE</scope>
</reference>
<evidence type="ECO:0000313" key="3">
    <source>
        <dbReference type="Proteomes" id="UP000834106"/>
    </source>
</evidence>
<dbReference type="AlphaFoldDB" id="A0AAD1ZVA9"/>
<keyword evidence="3" id="KW-1185">Reference proteome</keyword>
<accession>A0AAD1ZVA9</accession>
<feature type="region of interest" description="Disordered" evidence="1">
    <location>
        <begin position="48"/>
        <end position="79"/>
    </location>
</feature>
<name>A0AAD1ZVA9_9LAMI</name>
<sequence>MYFVNFSSDDKVVTRAIELNEQLERILQRHDALISSRTTLVSTQKLTMNRQGKRKRLNNFSDKKRKSMSTSRGRRQPKRFAIEIEETFCSWGNGSSPPYMASTVEQPMREPVQQPTMEPMQETAQPPTVEQKQEANVRRPLVALPPAPAKPVERERFFRDGSALNGQ</sequence>
<evidence type="ECO:0000313" key="2">
    <source>
        <dbReference type="EMBL" id="CAI9776268.1"/>
    </source>
</evidence>